<dbReference type="RefSeq" id="WP_160759377.1">
    <property type="nucleotide sequence ID" value="NZ_BAAADZ010000002.1"/>
</dbReference>
<dbReference type="OrthoDB" id="7511339at2"/>
<evidence type="ECO:0000313" key="4">
    <source>
        <dbReference type="Proteomes" id="UP000430021"/>
    </source>
</evidence>
<reference evidence="3 4" key="1">
    <citation type="submission" date="2019-12" db="EMBL/GenBank/DDBJ databases">
        <title>Genomic-based taxomic classification of the family Erythrobacteraceae.</title>
        <authorList>
            <person name="Xu L."/>
        </authorList>
    </citation>
    <scope>NUCLEOTIDE SEQUENCE [LARGE SCALE GENOMIC DNA]</scope>
    <source>
        <strain evidence="3 4">JCM 10282</strain>
    </source>
</reference>
<protein>
    <submittedName>
        <fullName evidence="3">Uncharacterized protein</fullName>
    </submittedName>
</protein>
<dbReference type="AlphaFoldDB" id="A0A6I4UDG6"/>
<dbReference type="Proteomes" id="UP000548685">
    <property type="component" value="Unassembled WGS sequence"/>
</dbReference>
<dbReference type="Proteomes" id="UP000430021">
    <property type="component" value="Unassembled WGS sequence"/>
</dbReference>
<accession>A0A6I4UDG6</accession>
<organism evidence="3 4">
    <name type="scientific">Erythrobacter ramosus</name>
    <dbReference type="NCBI Taxonomy" id="35811"/>
    <lineage>
        <taxon>Bacteria</taxon>
        <taxon>Pseudomonadati</taxon>
        <taxon>Pseudomonadota</taxon>
        <taxon>Alphaproteobacteria</taxon>
        <taxon>Sphingomonadales</taxon>
        <taxon>Erythrobacteraceae</taxon>
        <taxon>Erythrobacter/Porphyrobacter group</taxon>
        <taxon>Erythrobacter</taxon>
    </lineage>
</organism>
<comment type="caution">
    <text evidence="3">The sequence shown here is derived from an EMBL/GenBank/DDBJ whole genome shotgun (WGS) entry which is preliminary data.</text>
</comment>
<evidence type="ECO:0000256" key="1">
    <source>
        <dbReference type="SAM" id="MobiDB-lite"/>
    </source>
</evidence>
<feature type="region of interest" description="Disordered" evidence="1">
    <location>
        <begin position="68"/>
        <end position="91"/>
    </location>
</feature>
<gene>
    <name evidence="2" type="ORF">FHS52_001094</name>
    <name evidence="3" type="ORF">GRI59_01175</name>
</gene>
<name>A0A6I4UDG6_9SPHN</name>
<dbReference type="EMBL" id="WTYB01000001">
    <property type="protein sequence ID" value="MXP37221.1"/>
    <property type="molecule type" value="Genomic_DNA"/>
</dbReference>
<evidence type="ECO:0000313" key="2">
    <source>
        <dbReference type="EMBL" id="MBB3775151.1"/>
    </source>
</evidence>
<keyword evidence="5" id="KW-1185">Reference proteome</keyword>
<reference evidence="2 5" key="2">
    <citation type="submission" date="2020-08" db="EMBL/GenBank/DDBJ databases">
        <title>Genomic Encyclopedia of Type Strains, Phase IV (KMG-IV): sequencing the most valuable type-strain genomes for metagenomic binning, comparative biology and taxonomic classification.</title>
        <authorList>
            <person name="Goeker M."/>
        </authorList>
    </citation>
    <scope>NUCLEOTIDE SEQUENCE [LARGE SCALE GENOMIC DNA]</scope>
    <source>
        <strain evidence="2 5">DSM 8510</strain>
    </source>
</reference>
<proteinExistence type="predicted"/>
<evidence type="ECO:0000313" key="5">
    <source>
        <dbReference type="Proteomes" id="UP000548685"/>
    </source>
</evidence>
<dbReference type="EMBL" id="JACICE010000001">
    <property type="protein sequence ID" value="MBB3775151.1"/>
    <property type="molecule type" value="Genomic_DNA"/>
</dbReference>
<evidence type="ECO:0000313" key="3">
    <source>
        <dbReference type="EMBL" id="MXP37221.1"/>
    </source>
</evidence>
<sequence length="91" mass="10152">MAEVFLTGHAIQRYRERVADVPLVEIRRALDCRAVRTAIAFGARYVRLGGGQRVLLDENRVVTILPKETHENTLAPGRDHRGHEGEGHAQG</sequence>